<evidence type="ECO:0000313" key="2">
    <source>
        <dbReference type="Proteomes" id="UP000236728"/>
    </source>
</evidence>
<organism evidence="1 2">
    <name type="scientific">Bryocella elongata</name>
    <dbReference type="NCBI Taxonomy" id="863522"/>
    <lineage>
        <taxon>Bacteria</taxon>
        <taxon>Pseudomonadati</taxon>
        <taxon>Acidobacteriota</taxon>
        <taxon>Terriglobia</taxon>
        <taxon>Terriglobales</taxon>
        <taxon>Acidobacteriaceae</taxon>
        <taxon>Bryocella</taxon>
    </lineage>
</organism>
<evidence type="ECO:0000313" key="1">
    <source>
        <dbReference type="EMBL" id="SEG71470.1"/>
    </source>
</evidence>
<dbReference type="AlphaFoldDB" id="A0A1H6CEL7"/>
<dbReference type="EMBL" id="FNVA01000010">
    <property type="protein sequence ID" value="SEG71470.1"/>
    <property type="molecule type" value="Genomic_DNA"/>
</dbReference>
<sequence>MNDRYDHLLRKSRDAKHGGHDAWAVQSTGEKVAVAFVLNRADWLAEIDYTIPEAIERSGPEWLAIIPQVARQLAEEE</sequence>
<dbReference type="RefSeq" id="WP_103935324.1">
    <property type="nucleotide sequence ID" value="NZ_FNVA01000010.1"/>
</dbReference>
<keyword evidence="2" id="KW-1185">Reference proteome</keyword>
<protein>
    <submittedName>
        <fullName evidence="1">Uncharacterized protein</fullName>
    </submittedName>
</protein>
<accession>A0A1H6CEL7</accession>
<dbReference type="Proteomes" id="UP000236728">
    <property type="component" value="Unassembled WGS sequence"/>
</dbReference>
<dbReference type="OrthoDB" id="121658at2"/>
<proteinExistence type="predicted"/>
<name>A0A1H6CEL7_9BACT</name>
<gene>
    <name evidence="1" type="ORF">SAMN05421819_4489</name>
</gene>
<reference evidence="1 2" key="1">
    <citation type="submission" date="2016-10" db="EMBL/GenBank/DDBJ databases">
        <authorList>
            <person name="de Groot N.N."/>
        </authorList>
    </citation>
    <scope>NUCLEOTIDE SEQUENCE [LARGE SCALE GENOMIC DNA]</scope>
    <source>
        <strain evidence="1 2">DSM 22489</strain>
    </source>
</reference>